<comment type="caution">
    <text evidence="7">The sequence shown here is derived from an EMBL/GenBank/DDBJ whole genome shotgun (WGS) entry which is preliminary data.</text>
</comment>
<sequence length="175" mass="17730">MNAGLAKEKLAEGADPAAAVPLLDRVHVLAKESIAEVRDLARGIHPAGLDDGLDTALRTLAAHSTVPVRVATGIEARPTPAVETIAYLCAAELLTNAVKHSGAGRIEIDVRAGRGRLRLAVADDGRGGARPGGGTGLPGLAERARPVDGTMTIDSPSGGGTTVTIELPLSAEDAL</sequence>
<dbReference type="InterPro" id="IPR050482">
    <property type="entry name" value="Sensor_HK_TwoCompSys"/>
</dbReference>
<keyword evidence="5" id="KW-0902">Two-component regulatory system</keyword>
<name>A0ABP9C3J2_9ACTN</name>
<dbReference type="PROSITE" id="PS50109">
    <property type="entry name" value="HIS_KIN"/>
    <property type="match status" value="1"/>
</dbReference>
<evidence type="ECO:0000256" key="2">
    <source>
        <dbReference type="ARBA" id="ARBA00012438"/>
    </source>
</evidence>
<dbReference type="InterPro" id="IPR036890">
    <property type="entry name" value="HATPase_C_sf"/>
</dbReference>
<feature type="domain" description="Histidine kinase" evidence="6">
    <location>
        <begin position="92"/>
        <end position="171"/>
    </location>
</feature>
<dbReference type="Proteomes" id="UP001500839">
    <property type="component" value="Unassembled WGS sequence"/>
</dbReference>
<dbReference type="EC" id="2.7.13.3" evidence="2"/>
<evidence type="ECO:0000313" key="8">
    <source>
        <dbReference type="Proteomes" id="UP001500839"/>
    </source>
</evidence>
<keyword evidence="8" id="KW-1185">Reference proteome</keyword>
<dbReference type="EMBL" id="BAABKQ010000001">
    <property type="protein sequence ID" value="GAA4803065.1"/>
    <property type="molecule type" value="Genomic_DNA"/>
</dbReference>
<evidence type="ECO:0000313" key="7">
    <source>
        <dbReference type="EMBL" id="GAA4803065.1"/>
    </source>
</evidence>
<dbReference type="PANTHER" id="PTHR24421">
    <property type="entry name" value="NITRATE/NITRITE SENSOR PROTEIN NARX-RELATED"/>
    <property type="match status" value="1"/>
</dbReference>
<comment type="catalytic activity">
    <reaction evidence="1">
        <text>ATP + protein L-histidine = ADP + protein N-phospho-L-histidine.</text>
        <dbReference type="EC" id="2.7.13.3"/>
    </reaction>
</comment>
<evidence type="ECO:0000256" key="1">
    <source>
        <dbReference type="ARBA" id="ARBA00000085"/>
    </source>
</evidence>
<evidence type="ECO:0000256" key="3">
    <source>
        <dbReference type="ARBA" id="ARBA00022679"/>
    </source>
</evidence>
<dbReference type="InterPro" id="IPR003594">
    <property type="entry name" value="HATPase_dom"/>
</dbReference>
<dbReference type="SUPFAM" id="SSF55874">
    <property type="entry name" value="ATPase domain of HSP90 chaperone/DNA topoisomerase II/histidine kinase"/>
    <property type="match status" value="1"/>
</dbReference>
<evidence type="ECO:0000259" key="6">
    <source>
        <dbReference type="PROSITE" id="PS50109"/>
    </source>
</evidence>
<keyword evidence="3" id="KW-0808">Transferase</keyword>
<organism evidence="7 8">
    <name type="scientific">Tomitella cavernea</name>
    <dbReference type="NCBI Taxonomy" id="1387982"/>
    <lineage>
        <taxon>Bacteria</taxon>
        <taxon>Bacillati</taxon>
        <taxon>Actinomycetota</taxon>
        <taxon>Actinomycetes</taxon>
        <taxon>Mycobacteriales</taxon>
        <taxon>Tomitella</taxon>
    </lineage>
</organism>
<dbReference type="InterPro" id="IPR005467">
    <property type="entry name" value="His_kinase_dom"/>
</dbReference>
<evidence type="ECO:0000256" key="4">
    <source>
        <dbReference type="ARBA" id="ARBA00022777"/>
    </source>
</evidence>
<dbReference type="Pfam" id="PF02518">
    <property type="entry name" value="HATPase_c"/>
    <property type="match status" value="1"/>
</dbReference>
<dbReference type="PANTHER" id="PTHR24421:SF10">
    <property type="entry name" value="NITRATE_NITRITE SENSOR PROTEIN NARQ"/>
    <property type="match status" value="1"/>
</dbReference>
<dbReference type="SMART" id="SM00387">
    <property type="entry name" value="HATPase_c"/>
    <property type="match status" value="1"/>
</dbReference>
<evidence type="ECO:0000256" key="5">
    <source>
        <dbReference type="ARBA" id="ARBA00023012"/>
    </source>
</evidence>
<reference evidence="8" key="1">
    <citation type="journal article" date="2019" name="Int. J. Syst. Evol. Microbiol.">
        <title>The Global Catalogue of Microorganisms (GCM) 10K type strain sequencing project: providing services to taxonomists for standard genome sequencing and annotation.</title>
        <authorList>
            <consortium name="The Broad Institute Genomics Platform"/>
            <consortium name="The Broad Institute Genome Sequencing Center for Infectious Disease"/>
            <person name="Wu L."/>
            <person name="Ma J."/>
        </authorList>
    </citation>
    <scope>NUCLEOTIDE SEQUENCE [LARGE SCALE GENOMIC DNA]</scope>
    <source>
        <strain evidence="8">JCM 18542</strain>
    </source>
</reference>
<dbReference type="Gene3D" id="3.30.565.10">
    <property type="entry name" value="Histidine kinase-like ATPase, C-terminal domain"/>
    <property type="match status" value="1"/>
</dbReference>
<keyword evidence="4" id="KW-0418">Kinase</keyword>
<protein>
    <recommendedName>
        <fullName evidence="2">histidine kinase</fullName>
        <ecNumber evidence="2">2.7.13.3</ecNumber>
    </recommendedName>
</protein>
<gene>
    <name evidence="7" type="ORF">GCM10023353_01520</name>
</gene>
<dbReference type="CDD" id="cd16917">
    <property type="entry name" value="HATPase_UhpB-NarQ-NarX-like"/>
    <property type="match status" value="1"/>
</dbReference>
<accession>A0ABP9C3J2</accession>
<proteinExistence type="predicted"/>